<keyword evidence="3 5" id="KW-0067">ATP-binding</keyword>
<dbReference type="EMBL" id="JRES01000475">
    <property type="protein sequence ID" value="KNC30984.1"/>
    <property type="molecule type" value="Genomic_DNA"/>
</dbReference>
<evidence type="ECO:0000256" key="5">
    <source>
        <dbReference type="PROSITE-ProRule" id="PRU00409"/>
    </source>
</evidence>
<keyword evidence="2" id="KW-0658">Purine biosynthesis</keyword>
<dbReference type="InterPro" id="IPR054350">
    <property type="entry name" value="PurT/PurK_preATP-grasp"/>
</dbReference>
<proteinExistence type="predicted"/>
<evidence type="ECO:0000313" key="8">
    <source>
        <dbReference type="Proteomes" id="UP000037069"/>
    </source>
</evidence>
<dbReference type="InterPro" id="IPR011761">
    <property type="entry name" value="ATP-grasp"/>
</dbReference>
<dbReference type="Pfam" id="PF22660">
    <property type="entry name" value="RS_preATP-grasp-like"/>
    <property type="match status" value="1"/>
</dbReference>
<dbReference type="Pfam" id="PF02222">
    <property type="entry name" value="ATP-grasp"/>
    <property type="match status" value="1"/>
</dbReference>
<comment type="pathway">
    <text evidence="4">Purine metabolism.</text>
</comment>
<keyword evidence="1 5" id="KW-0547">Nucleotide-binding</keyword>
<dbReference type="GO" id="GO:0046872">
    <property type="term" value="F:metal ion binding"/>
    <property type="evidence" value="ECO:0007669"/>
    <property type="project" value="InterPro"/>
</dbReference>
<comment type="caution">
    <text evidence="7">The sequence shown here is derived from an EMBL/GenBank/DDBJ whole genome shotgun (WGS) entry which is preliminary data.</text>
</comment>
<evidence type="ECO:0000256" key="4">
    <source>
        <dbReference type="ARBA" id="ARBA00025704"/>
    </source>
</evidence>
<evidence type="ECO:0000313" key="7">
    <source>
        <dbReference type="EMBL" id="KNC30984.1"/>
    </source>
</evidence>
<dbReference type="InterPro" id="IPR016185">
    <property type="entry name" value="PreATP-grasp_dom_sf"/>
</dbReference>
<dbReference type="SUPFAM" id="SSF56059">
    <property type="entry name" value="Glutathione synthetase ATP-binding domain-like"/>
    <property type="match status" value="1"/>
</dbReference>
<keyword evidence="8" id="KW-1185">Reference proteome</keyword>
<evidence type="ECO:0000256" key="1">
    <source>
        <dbReference type="ARBA" id="ARBA00022741"/>
    </source>
</evidence>
<evidence type="ECO:0000256" key="3">
    <source>
        <dbReference type="ARBA" id="ARBA00022840"/>
    </source>
</evidence>
<dbReference type="GO" id="GO:0005524">
    <property type="term" value="F:ATP binding"/>
    <property type="evidence" value="ECO:0007669"/>
    <property type="project" value="UniProtKB-UniRule"/>
</dbReference>
<name>A0A0L0CHM3_LUCCU</name>
<organism evidence="7 8">
    <name type="scientific">Lucilia cuprina</name>
    <name type="common">Green bottle fly</name>
    <name type="synonym">Australian sheep blowfly</name>
    <dbReference type="NCBI Taxonomy" id="7375"/>
    <lineage>
        <taxon>Eukaryota</taxon>
        <taxon>Metazoa</taxon>
        <taxon>Ecdysozoa</taxon>
        <taxon>Arthropoda</taxon>
        <taxon>Hexapoda</taxon>
        <taxon>Insecta</taxon>
        <taxon>Pterygota</taxon>
        <taxon>Neoptera</taxon>
        <taxon>Endopterygota</taxon>
        <taxon>Diptera</taxon>
        <taxon>Brachycera</taxon>
        <taxon>Muscomorpha</taxon>
        <taxon>Oestroidea</taxon>
        <taxon>Calliphoridae</taxon>
        <taxon>Luciliinae</taxon>
        <taxon>Lucilia</taxon>
    </lineage>
</organism>
<dbReference type="AlphaFoldDB" id="A0A0L0CHM3"/>
<reference evidence="7 8" key="1">
    <citation type="journal article" date="2015" name="Nat. Commun.">
        <title>Lucilia cuprina genome unlocks parasitic fly biology to underpin future interventions.</title>
        <authorList>
            <person name="Anstead C.A."/>
            <person name="Korhonen P.K."/>
            <person name="Young N.D."/>
            <person name="Hall R.S."/>
            <person name="Jex A.R."/>
            <person name="Murali S.C."/>
            <person name="Hughes D.S."/>
            <person name="Lee S.F."/>
            <person name="Perry T."/>
            <person name="Stroehlein A.J."/>
            <person name="Ansell B.R."/>
            <person name="Breugelmans B."/>
            <person name="Hofmann A."/>
            <person name="Qu J."/>
            <person name="Dugan S."/>
            <person name="Lee S.L."/>
            <person name="Chao H."/>
            <person name="Dinh H."/>
            <person name="Han Y."/>
            <person name="Doddapaneni H.V."/>
            <person name="Worley K.C."/>
            <person name="Muzny D.M."/>
            <person name="Ioannidis P."/>
            <person name="Waterhouse R.M."/>
            <person name="Zdobnov E.M."/>
            <person name="James P.J."/>
            <person name="Bagnall N.H."/>
            <person name="Kotze A.C."/>
            <person name="Gibbs R.A."/>
            <person name="Richards S."/>
            <person name="Batterham P."/>
            <person name="Gasser R.B."/>
        </authorList>
    </citation>
    <scope>NUCLEOTIDE SEQUENCE [LARGE SCALE GENOMIC DNA]</scope>
    <source>
        <strain evidence="7 8">LS</strain>
        <tissue evidence="7">Full body</tissue>
    </source>
</reference>
<dbReference type="PANTHER" id="PTHR11609:SF5">
    <property type="entry name" value="PHOSPHORIBOSYLAMINOIMIDAZOLE CARBOXYLASE"/>
    <property type="match status" value="1"/>
</dbReference>
<accession>A0A0L0CHM3</accession>
<feature type="domain" description="ATP-grasp" evidence="6">
    <location>
        <begin position="108"/>
        <end position="163"/>
    </location>
</feature>
<dbReference type="SUPFAM" id="SSF52440">
    <property type="entry name" value="PreATP-grasp domain"/>
    <property type="match status" value="1"/>
</dbReference>
<dbReference type="Gene3D" id="3.30.1490.20">
    <property type="entry name" value="ATP-grasp fold, A domain"/>
    <property type="match status" value="1"/>
</dbReference>
<dbReference type="InterPro" id="IPR003135">
    <property type="entry name" value="ATP-grasp_carboxylate-amine"/>
</dbReference>
<gene>
    <name evidence="7" type="ORF">FF38_03576</name>
</gene>
<sequence length="201" mass="21904">MNSWMPRQRGIVGGGQLGRMTAEAANRLNIRTLILDAENSPAKQLVSSNDHVTGQFSDPAKIAELANKCDVLTIEIEHVDADALENCGKPVMPSPSTIKLIQDKYAQKEHLIKNGLATAHSEAVEATEEACSKFGQTHGFPFMLKSRKDAYDGKGNSVVKSQDSISTSLNELNSKFLYAEKWAPFVKELAVMVVRSIDGSV</sequence>
<dbReference type="PROSITE" id="PS50975">
    <property type="entry name" value="ATP_GRASP"/>
    <property type="match status" value="1"/>
</dbReference>
<evidence type="ECO:0000256" key="2">
    <source>
        <dbReference type="ARBA" id="ARBA00022755"/>
    </source>
</evidence>
<feature type="non-terminal residue" evidence="7">
    <location>
        <position position="201"/>
    </location>
</feature>
<dbReference type="InterPro" id="IPR013815">
    <property type="entry name" value="ATP_grasp_subdomain_1"/>
</dbReference>
<dbReference type="GO" id="GO:0006164">
    <property type="term" value="P:purine nucleotide biosynthetic process"/>
    <property type="evidence" value="ECO:0007669"/>
    <property type="project" value="UniProtKB-KW"/>
</dbReference>
<protein>
    <recommendedName>
        <fullName evidence="6">ATP-grasp domain-containing protein</fullName>
    </recommendedName>
</protein>
<dbReference type="Proteomes" id="UP000037069">
    <property type="component" value="Unassembled WGS sequence"/>
</dbReference>
<evidence type="ECO:0000259" key="6">
    <source>
        <dbReference type="PROSITE" id="PS50975"/>
    </source>
</evidence>
<dbReference type="OMA" id="GRGQWIV"/>
<dbReference type="STRING" id="7375.A0A0L0CHM3"/>
<dbReference type="Gene3D" id="3.40.50.20">
    <property type="match status" value="1"/>
</dbReference>
<dbReference type="PANTHER" id="PTHR11609">
    <property type="entry name" value="PURINE BIOSYNTHESIS PROTEIN 6/7, PUR6/7"/>
    <property type="match status" value="1"/>
</dbReference>